<evidence type="ECO:0000256" key="1">
    <source>
        <dbReference type="ARBA" id="ARBA00023015"/>
    </source>
</evidence>
<evidence type="ECO:0000313" key="6">
    <source>
        <dbReference type="EMBL" id="GFF32115.1"/>
    </source>
</evidence>
<dbReference type="InterPro" id="IPR036864">
    <property type="entry name" value="Zn2-C6_fun-type_DNA-bd_sf"/>
</dbReference>
<evidence type="ECO:0000313" key="7">
    <source>
        <dbReference type="Proteomes" id="UP000465221"/>
    </source>
</evidence>
<dbReference type="PROSITE" id="PS50048">
    <property type="entry name" value="ZN2_CY6_FUNGAL_2"/>
    <property type="match status" value="1"/>
</dbReference>
<proteinExistence type="predicted"/>
<gene>
    <name evidence="6" type="ORF">IFM46972_03439</name>
</gene>
<dbReference type="AlphaFoldDB" id="A0A8H3NHT4"/>
<dbReference type="CDD" id="cd00067">
    <property type="entry name" value="GAL4"/>
    <property type="match status" value="1"/>
</dbReference>
<keyword evidence="2" id="KW-0238">DNA-binding</keyword>
<dbReference type="Gene3D" id="4.10.240.10">
    <property type="entry name" value="Zn(2)-C6 fungal-type DNA-binding domain"/>
    <property type="match status" value="1"/>
</dbReference>
<dbReference type="PANTHER" id="PTHR38791">
    <property type="entry name" value="ZN(II)2CYS6 TRANSCRIPTION FACTOR (EUROFUNG)-RELATED-RELATED"/>
    <property type="match status" value="1"/>
</dbReference>
<dbReference type="GO" id="GO:0000981">
    <property type="term" value="F:DNA-binding transcription factor activity, RNA polymerase II-specific"/>
    <property type="evidence" value="ECO:0007669"/>
    <property type="project" value="InterPro"/>
</dbReference>
<dbReference type="InterPro" id="IPR001138">
    <property type="entry name" value="Zn2Cys6_DnaBD"/>
</dbReference>
<reference evidence="6 7" key="1">
    <citation type="submission" date="2020-01" db="EMBL/GenBank/DDBJ databases">
        <title>Draft genome sequence of Aspergillus udagawae IFM 46972.</title>
        <authorList>
            <person name="Takahashi H."/>
            <person name="Yaguchi T."/>
        </authorList>
    </citation>
    <scope>NUCLEOTIDE SEQUENCE [LARGE SCALE GENOMIC DNA]</scope>
    <source>
        <strain evidence="6 7">IFM 46972</strain>
    </source>
</reference>
<comment type="caution">
    <text evidence="6">The sequence shown here is derived from an EMBL/GenBank/DDBJ whole genome shotgun (WGS) entry which is preliminary data.</text>
</comment>
<name>A0A8H3NHT4_9EURO</name>
<organism evidence="6 7">
    <name type="scientific">Aspergillus udagawae</name>
    <dbReference type="NCBI Taxonomy" id="91492"/>
    <lineage>
        <taxon>Eukaryota</taxon>
        <taxon>Fungi</taxon>
        <taxon>Dikarya</taxon>
        <taxon>Ascomycota</taxon>
        <taxon>Pezizomycotina</taxon>
        <taxon>Eurotiomycetes</taxon>
        <taxon>Eurotiomycetidae</taxon>
        <taxon>Eurotiales</taxon>
        <taxon>Aspergillaceae</taxon>
        <taxon>Aspergillus</taxon>
        <taxon>Aspergillus subgen. Fumigati</taxon>
    </lineage>
</organism>
<dbReference type="SMART" id="SM00066">
    <property type="entry name" value="GAL4"/>
    <property type="match status" value="1"/>
</dbReference>
<accession>A0A8H3NHT4</accession>
<dbReference type="Pfam" id="PF00172">
    <property type="entry name" value="Zn_clus"/>
    <property type="match status" value="1"/>
</dbReference>
<dbReference type="SUPFAM" id="SSF57701">
    <property type="entry name" value="Zn2/Cys6 DNA-binding domain"/>
    <property type="match status" value="1"/>
</dbReference>
<feature type="non-terminal residue" evidence="6">
    <location>
        <position position="540"/>
    </location>
</feature>
<dbReference type="Proteomes" id="UP000465221">
    <property type="component" value="Unassembled WGS sequence"/>
</dbReference>
<keyword evidence="3" id="KW-0804">Transcription</keyword>
<dbReference type="PROSITE" id="PS00463">
    <property type="entry name" value="ZN2_CY6_FUNGAL_1"/>
    <property type="match status" value="1"/>
</dbReference>
<keyword evidence="4" id="KW-0539">Nucleus</keyword>
<dbReference type="EMBL" id="BLKC01000018">
    <property type="protein sequence ID" value="GFF32115.1"/>
    <property type="molecule type" value="Genomic_DNA"/>
</dbReference>
<protein>
    <recommendedName>
        <fullName evidence="5">Zn(2)-C6 fungal-type domain-containing protein</fullName>
    </recommendedName>
</protein>
<dbReference type="GO" id="GO:0003677">
    <property type="term" value="F:DNA binding"/>
    <property type="evidence" value="ECO:0007669"/>
    <property type="project" value="UniProtKB-KW"/>
</dbReference>
<sequence length="540" mass="59917">LITSHTSCSCILSRTQKQVGRTSITTLRLPRAGMVYCGKPSKACLECRVKRRRCNLSRPSCGQCLRAGAKCGGYRDPRSLLFRDQSAQVICQAGTAQPGVHKRNVAENQLGPEKPRQCQQKLILSCMNQSIFNLTSNNSLASKDEPLQLFVQHYLLDDTPPSGDRSNCFEFIYSRTPAHSYLSSAVDAIGIASLANLHHAPHLRQAAHDKYAFVLREIRLALANPDYISLDQVLVTVMLLNLFETVTCENASLSSWNQHLGGALAIIQLRKPNQLQDSIMRNIFLHLRREIISSCLQQKASIPSTMARWMAEFRTFETVYERPSGELADIITRICTIVSSVEKHICDTEACVEYIPDILSIDEALTSWSAKYTNGWTSPEGSRDARQAHTEQHSLYHSISFTNDCNLCCCARIILHETLVRIVSQNRESSTGGPPSLPSSLSYNHLLTASYAATRSSISSICYSVLMIRALFRNGQIGRDTVKAGCGVALIWPLFLAGTIGVTTASEREWIALQLREIAETCGIQRAQVAASYVCRSNRL</sequence>
<dbReference type="GO" id="GO:0008270">
    <property type="term" value="F:zinc ion binding"/>
    <property type="evidence" value="ECO:0007669"/>
    <property type="project" value="InterPro"/>
</dbReference>
<evidence type="ECO:0000259" key="5">
    <source>
        <dbReference type="PROSITE" id="PS50048"/>
    </source>
</evidence>
<evidence type="ECO:0000256" key="4">
    <source>
        <dbReference type="ARBA" id="ARBA00023242"/>
    </source>
</evidence>
<evidence type="ECO:0000256" key="3">
    <source>
        <dbReference type="ARBA" id="ARBA00023163"/>
    </source>
</evidence>
<dbReference type="InterPro" id="IPR053175">
    <property type="entry name" value="DHMBA_Reg_Transcription_Factor"/>
</dbReference>
<feature type="domain" description="Zn(2)-C6 fungal-type" evidence="5">
    <location>
        <begin position="43"/>
        <end position="71"/>
    </location>
</feature>
<keyword evidence="1" id="KW-0805">Transcription regulation</keyword>
<evidence type="ECO:0000256" key="2">
    <source>
        <dbReference type="ARBA" id="ARBA00023125"/>
    </source>
</evidence>